<evidence type="ECO:0000256" key="1">
    <source>
        <dbReference type="SAM" id="MobiDB-lite"/>
    </source>
</evidence>
<gene>
    <name evidence="2" type="ORF">C8Q71DRAFT_179604</name>
</gene>
<dbReference type="RefSeq" id="XP_047776598.1">
    <property type="nucleotide sequence ID" value="XM_047916797.1"/>
</dbReference>
<feature type="region of interest" description="Disordered" evidence="1">
    <location>
        <begin position="1"/>
        <end position="26"/>
    </location>
</feature>
<protein>
    <submittedName>
        <fullName evidence="2">Uncharacterized protein</fullName>
    </submittedName>
</protein>
<sequence length="219" mass="23459">MRMRHVHPATRDSSTRARSNERPAQISVGGVVPLRLRAPSPHHPMQPSLRGLLSRQLYPDSGPFTAAVCRRCVQAAGDRHHYAMASTVRRRTCAGAGLDTRRATRERRGDTMQRGACLPMRAARSKAGGLRSRPVCAEGSSPPWHRTGRSKEAIECLASLLLNEASVSASETHLPLCGRGSGFKCSPAGDPAAIDWGCMHIHASIVIAARAAGKGLSFA</sequence>
<proteinExistence type="predicted"/>
<organism evidence="2 3">
    <name type="scientific">Rhodofomes roseus</name>
    <dbReference type="NCBI Taxonomy" id="34475"/>
    <lineage>
        <taxon>Eukaryota</taxon>
        <taxon>Fungi</taxon>
        <taxon>Dikarya</taxon>
        <taxon>Basidiomycota</taxon>
        <taxon>Agaricomycotina</taxon>
        <taxon>Agaricomycetes</taxon>
        <taxon>Polyporales</taxon>
        <taxon>Rhodofomes</taxon>
    </lineage>
</organism>
<name>A0ABQ8K995_9APHY</name>
<comment type="caution">
    <text evidence="2">The sequence shown here is derived from an EMBL/GenBank/DDBJ whole genome shotgun (WGS) entry which is preliminary data.</text>
</comment>
<reference evidence="2 3" key="1">
    <citation type="journal article" date="2021" name="Environ. Microbiol.">
        <title>Gene family expansions and transcriptome signatures uncover fungal adaptations to wood decay.</title>
        <authorList>
            <person name="Hage H."/>
            <person name="Miyauchi S."/>
            <person name="Viragh M."/>
            <person name="Drula E."/>
            <person name="Min B."/>
            <person name="Chaduli D."/>
            <person name="Navarro D."/>
            <person name="Favel A."/>
            <person name="Norest M."/>
            <person name="Lesage-Meessen L."/>
            <person name="Balint B."/>
            <person name="Merenyi Z."/>
            <person name="de Eugenio L."/>
            <person name="Morin E."/>
            <person name="Martinez A.T."/>
            <person name="Baldrian P."/>
            <person name="Stursova M."/>
            <person name="Martinez M.J."/>
            <person name="Novotny C."/>
            <person name="Magnuson J.K."/>
            <person name="Spatafora J.W."/>
            <person name="Maurice S."/>
            <person name="Pangilinan J."/>
            <person name="Andreopoulos W."/>
            <person name="LaButti K."/>
            <person name="Hundley H."/>
            <person name="Na H."/>
            <person name="Kuo A."/>
            <person name="Barry K."/>
            <person name="Lipzen A."/>
            <person name="Henrissat B."/>
            <person name="Riley R."/>
            <person name="Ahrendt S."/>
            <person name="Nagy L.G."/>
            <person name="Grigoriev I.V."/>
            <person name="Martin F."/>
            <person name="Rosso M.N."/>
        </authorList>
    </citation>
    <scope>NUCLEOTIDE SEQUENCE [LARGE SCALE GENOMIC DNA]</scope>
    <source>
        <strain evidence="2 3">CIRM-BRFM 1785</strain>
    </source>
</reference>
<accession>A0ABQ8K995</accession>
<feature type="compositionally biased region" description="Basic and acidic residues" evidence="1">
    <location>
        <begin position="9"/>
        <end position="21"/>
    </location>
</feature>
<dbReference type="Proteomes" id="UP000814176">
    <property type="component" value="Unassembled WGS sequence"/>
</dbReference>
<dbReference type="GeneID" id="71997529"/>
<evidence type="ECO:0000313" key="3">
    <source>
        <dbReference type="Proteomes" id="UP000814176"/>
    </source>
</evidence>
<evidence type="ECO:0000313" key="2">
    <source>
        <dbReference type="EMBL" id="KAH9833882.1"/>
    </source>
</evidence>
<dbReference type="EMBL" id="JADCUA010000017">
    <property type="protein sequence ID" value="KAH9833882.1"/>
    <property type="molecule type" value="Genomic_DNA"/>
</dbReference>
<keyword evidence="3" id="KW-1185">Reference proteome</keyword>